<evidence type="ECO:0000313" key="1">
    <source>
        <dbReference type="EMBL" id="KAK7321375.1"/>
    </source>
</evidence>
<comment type="caution">
    <text evidence="1">The sequence shown here is derived from an EMBL/GenBank/DDBJ whole genome shotgun (WGS) entry which is preliminary data.</text>
</comment>
<dbReference type="AlphaFoldDB" id="A0AAN9KPE1"/>
<evidence type="ECO:0000313" key="2">
    <source>
        <dbReference type="Proteomes" id="UP001367508"/>
    </source>
</evidence>
<proteinExistence type="predicted"/>
<dbReference type="EMBL" id="JAYMYQ010000007">
    <property type="protein sequence ID" value="KAK7321375.1"/>
    <property type="molecule type" value="Genomic_DNA"/>
</dbReference>
<accession>A0AAN9KPE1</accession>
<protein>
    <submittedName>
        <fullName evidence="1">Uncharacterized protein</fullName>
    </submittedName>
</protein>
<reference evidence="1 2" key="1">
    <citation type="submission" date="2024-01" db="EMBL/GenBank/DDBJ databases">
        <title>The genomes of 5 underutilized Papilionoideae crops provide insights into root nodulation and disease resistanc.</title>
        <authorList>
            <person name="Jiang F."/>
        </authorList>
    </citation>
    <scope>NUCLEOTIDE SEQUENCE [LARGE SCALE GENOMIC DNA]</scope>
    <source>
        <strain evidence="1">LVBAO_FW01</strain>
        <tissue evidence="1">Leaves</tissue>
    </source>
</reference>
<keyword evidence="2" id="KW-1185">Reference proteome</keyword>
<name>A0AAN9KPE1_CANGL</name>
<organism evidence="1 2">
    <name type="scientific">Canavalia gladiata</name>
    <name type="common">Sword bean</name>
    <name type="synonym">Dolichos gladiatus</name>
    <dbReference type="NCBI Taxonomy" id="3824"/>
    <lineage>
        <taxon>Eukaryota</taxon>
        <taxon>Viridiplantae</taxon>
        <taxon>Streptophyta</taxon>
        <taxon>Embryophyta</taxon>
        <taxon>Tracheophyta</taxon>
        <taxon>Spermatophyta</taxon>
        <taxon>Magnoliopsida</taxon>
        <taxon>eudicotyledons</taxon>
        <taxon>Gunneridae</taxon>
        <taxon>Pentapetalae</taxon>
        <taxon>rosids</taxon>
        <taxon>fabids</taxon>
        <taxon>Fabales</taxon>
        <taxon>Fabaceae</taxon>
        <taxon>Papilionoideae</taxon>
        <taxon>50 kb inversion clade</taxon>
        <taxon>NPAAA clade</taxon>
        <taxon>indigoferoid/millettioid clade</taxon>
        <taxon>Phaseoleae</taxon>
        <taxon>Canavalia</taxon>
    </lineage>
</organism>
<sequence length="85" mass="9916">MDLMYFCLNLFITILFESKVFMRTRARFCIAILLKNLFSEKGVMPVDFIHSSLVEAVVHLTLSQRWVELKNSLNVLSTANDNRVY</sequence>
<gene>
    <name evidence="1" type="ORF">VNO77_31965</name>
</gene>
<dbReference type="Proteomes" id="UP001367508">
    <property type="component" value="Unassembled WGS sequence"/>
</dbReference>